<gene>
    <name evidence="16" type="ORF">M569_02777</name>
</gene>
<sequence length="537" mass="59255">MGSEENETVKINVTGLKKFHGVEENPAETIVNNLRDYADHRVLPDNVKLGICKLLETAGDGAISELYKLLEAGINGEDNVNVEKVVWLHIGVSSGLLKFTLQRQAVNEATFCCCPDELKWQRQTSCAIEAILELLKMKGFDAVISNDAGRYVCNFVYYHSLMFAERKGPGTEGLDRIEEKKIEGMETATTKKVNGISRLAIDIGGSLIKVVYLSGDGHNVSSSADERLNHDSSLHDIFPGGGLDFLTFETSKINEFIEFLSSVLLQRGARRDEAEWSEKLVVKATGGGAFKFASLFMEKLGITLDKVDEMDSLVAGANLVLKAWDREAFTYMDGRKEYVEIDEKDLYPYLLVNIGSGVSMIKVDSGDKFERVSGTSIGGGTLLGLGRLLTKCKSFDELLELSVEGNNRAVDMLVGDIYGGMDYAKIGLTSTAIASSFGKAVSERKELEDYRGEDVARSLLRMISNNIAQVQIAYLNALHHSMKRILFGGFFIRGHEYTMDTISVGVHYWSKGEAKAMFLRHEGFLGALGAFLAYDLR</sequence>
<comment type="similarity">
    <text evidence="14">Belongs to the type II pantothenate kinase family.</text>
</comment>
<evidence type="ECO:0000313" key="17">
    <source>
        <dbReference type="Proteomes" id="UP000015453"/>
    </source>
</evidence>
<evidence type="ECO:0000256" key="9">
    <source>
        <dbReference type="ARBA" id="ARBA00022777"/>
    </source>
</evidence>
<keyword evidence="11" id="KW-0788">Thiol protease</keyword>
<dbReference type="Pfam" id="PF03630">
    <property type="entry name" value="Fumble"/>
    <property type="match status" value="1"/>
</dbReference>
<evidence type="ECO:0000256" key="12">
    <source>
        <dbReference type="ARBA" id="ARBA00022840"/>
    </source>
</evidence>
<dbReference type="PRINTS" id="PR00706">
    <property type="entry name" value="PYROGLUPTASE"/>
</dbReference>
<comment type="similarity">
    <text evidence="4">Belongs to the peptidase C15 family.</text>
</comment>
<comment type="subcellular location">
    <subcellularLocation>
        <location evidence="2">Cytoplasm</location>
    </subcellularLocation>
</comment>
<dbReference type="InterPro" id="IPR033694">
    <property type="entry name" value="PGPEP1_Cys_AS"/>
</dbReference>
<dbReference type="EC" id="3.4.19.3" evidence="15"/>
<dbReference type="SUPFAM" id="SSF53182">
    <property type="entry name" value="Pyrrolidone carboxyl peptidase (pyroglutamate aminopeptidase)"/>
    <property type="match status" value="1"/>
</dbReference>
<dbReference type="GO" id="GO:0005524">
    <property type="term" value="F:ATP binding"/>
    <property type="evidence" value="ECO:0007669"/>
    <property type="project" value="UniProtKB-KW"/>
</dbReference>
<dbReference type="GO" id="GO:0005829">
    <property type="term" value="C:cytosol"/>
    <property type="evidence" value="ECO:0007669"/>
    <property type="project" value="InterPro"/>
</dbReference>
<keyword evidence="17" id="KW-1185">Reference proteome</keyword>
<proteinExistence type="inferred from homology"/>
<dbReference type="SUPFAM" id="SSF53067">
    <property type="entry name" value="Actin-like ATPase domain"/>
    <property type="match status" value="2"/>
</dbReference>
<keyword evidence="6" id="KW-0645">Protease</keyword>
<evidence type="ECO:0000256" key="15">
    <source>
        <dbReference type="PROSITE-ProRule" id="PRU10077"/>
    </source>
</evidence>
<feature type="active site" evidence="15">
    <location>
        <position position="153"/>
    </location>
</feature>
<keyword evidence="12" id="KW-0067">ATP-binding</keyword>
<comment type="catalytic activity">
    <reaction evidence="15">
        <text>Release of an N-terminal pyroglutamyl group from a polypeptide, the second amino acid generally not being Pro.</text>
        <dbReference type="EC" id="3.4.19.3"/>
    </reaction>
</comment>
<organism evidence="16 17">
    <name type="scientific">Genlisea aurea</name>
    <dbReference type="NCBI Taxonomy" id="192259"/>
    <lineage>
        <taxon>Eukaryota</taxon>
        <taxon>Viridiplantae</taxon>
        <taxon>Streptophyta</taxon>
        <taxon>Embryophyta</taxon>
        <taxon>Tracheophyta</taxon>
        <taxon>Spermatophyta</taxon>
        <taxon>Magnoliopsida</taxon>
        <taxon>eudicotyledons</taxon>
        <taxon>Gunneridae</taxon>
        <taxon>Pentapetalae</taxon>
        <taxon>asterids</taxon>
        <taxon>lamiids</taxon>
        <taxon>Lamiales</taxon>
        <taxon>Lentibulariaceae</taxon>
        <taxon>Genlisea</taxon>
    </lineage>
</organism>
<dbReference type="GO" id="GO:0015937">
    <property type="term" value="P:coenzyme A biosynthetic process"/>
    <property type="evidence" value="ECO:0007669"/>
    <property type="project" value="UniProtKB-KW"/>
</dbReference>
<dbReference type="Gene3D" id="3.30.420.40">
    <property type="match status" value="2"/>
</dbReference>
<evidence type="ECO:0000256" key="3">
    <source>
        <dbReference type="ARBA" id="ARBA00005225"/>
    </source>
</evidence>
<dbReference type="OrthoDB" id="498611at2759"/>
<dbReference type="InterPro" id="IPR000816">
    <property type="entry name" value="Peptidase_C15"/>
</dbReference>
<dbReference type="CDD" id="cd24123">
    <property type="entry name" value="ASKHA_NBD_PanK-II_Pank4"/>
    <property type="match status" value="1"/>
</dbReference>
<dbReference type="AlphaFoldDB" id="S8CYA6"/>
<name>S8CYA6_9LAMI</name>
<evidence type="ECO:0000256" key="7">
    <source>
        <dbReference type="ARBA" id="ARBA00022679"/>
    </source>
</evidence>
<dbReference type="NCBIfam" id="TIGR00555">
    <property type="entry name" value="panK_eukar"/>
    <property type="match status" value="1"/>
</dbReference>
<evidence type="ECO:0000256" key="2">
    <source>
        <dbReference type="ARBA" id="ARBA00004496"/>
    </source>
</evidence>
<keyword evidence="8" id="KW-0547">Nucleotide-binding</keyword>
<dbReference type="PANTHER" id="PTHR12280:SF34">
    <property type="entry name" value="PANTOTHENATE KINASE 1"/>
    <property type="match status" value="1"/>
</dbReference>
<comment type="catalytic activity">
    <reaction evidence="1">
        <text>(R)-pantothenate + ATP = (R)-4'-phosphopantothenate + ADP + H(+)</text>
        <dbReference type="Rhea" id="RHEA:16373"/>
        <dbReference type="ChEBI" id="CHEBI:10986"/>
        <dbReference type="ChEBI" id="CHEBI:15378"/>
        <dbReference type="ChEBI" id="CHEBI:29032"/>
        <dbReference type="ChEBI" id="CHEBI:30616"/>
        <dbReference type="ChEBI" id="CHEBI:456216"/>
        <dbReference type="EC" id="2.7.1.33"/>
    </reaction>
</comment>
<evidence type="ECO:0000256" key="1">
    <source>
        <dbReference type="ARBA" id="ARBA00001206"/>
    </source>
</evidence>
<dbReference type="InterPro" id="IPR016125">
    <property type="entry name" value="Peptidase_C15-like"/>
</dbReference>
<keyword evidence="10" id="KW-0378">Hydrolase</keyword>
<keyword evidence="5" id="KW-0963">Cytoplasm</keyword>
<comment type="pathway">
    <text evidence="3">Cofactor biosynthesis; coenzyme A biosynthesis; CoA from (R)-pantothenate: step 1/5.</text>
</comment>
<dbReference type="InterPro" id="IPR004567">
    <property type="entry name" value="Type_II_PanK"/>
</dbReference>
<dbReference type="Proteomes" id="UP000015453">
    <property type="component" value="Unassembled WGS sequence"/>
</dbReference>
<dbReference type="EMBL" id="AUSU01001029">
    <property type="protein sequence ID" value="EPS71980.1"/>
    <property type="molecule type" value="Genomic_DNA"/>
</dbReference>
<comment type="caution">
    <text evidence="16">The sequence shown here is derived from an EMBL/GenBank/DDBJ whole genome shotgun (WGS) entry which is preliminary data.</text>
</comment>
<evidence type="ECO:0000256" key="6">
    <source>
        <dbReference type="ARBA" id="ARBA00022670"/>
    </source>
</evidence>
<evidence type="ECO:0000256" key="4">
    <source>
        <dbReference type="ARBA" id="ARBA00006641"/>
    </source>
</evidence>
<evidence type="ECO:0000256" key="14">
    <source>
        <dbReference type="ARBA" id="ARBA00060870"/>
    </source>
</evidence>
<evidence type="ECO:0000256" key="8">
    <source>
        <dbReference type="ARBA" id="ARBA00022741"/>
    </source>
</evidence>
<dbReference type="PROSITE" id="PS01334">
    <property type="entry name" value="PYRASE_CYS"/>
    <property type="match status" value="1"/>
</dbReference>
<keyword evidence="13" id="KW-0173">Coenzyme A biosynthesis</keyword>
<dbReference type="GO" id="GO:0004594">
    <property type="term" value="F:pantothenate kinase activity"/>
    <property type="evidence" value="ECO:0007669"/>
    <property type="project" value="UniProtKB-EC"/>
</dbReference>
<dbReference type="GO" id="GO:0016920">
    <property type="term" value="F:pyroglutamyl-peptidase activity"/>
    <property type="evidence" value="ECO:0007669"/>
    <property type="project" value="UniProtKB-EC"/>
</dbReference>
<dbReference type="PANTHER" id="PTHR12280">
    <property type="entry name" value="PANTOTHENATE KINASE"/>
    <property type="match status" value="1"/>
</dbReference>
<keyword evidence="7" id="KW-0808">Transferase</keyword>
<evidence type="ECO:0000313" key="16">
    <source>
        <dbReference type="EMBL" id="EPS71980.1"/>
    </source>
</evidence>
<evidence type="ECO:0000256" key="10">
    <source>
        <dbReference type="ARBA" id="ARBA00022801"/>
    </source>
</evidence>
<keyword evidence="9" id="KW-0418">Kinase</keyword>
<evidence type="ECO:0000256" key="11">
    <source>
        <dbReference type="ARBA" id="ARBA00022807"/>
    </source>
</evidence>
<dbReference type="InterPro" id="IPR036440">
    <property type="entry name" value="Peptidase_C15-like_sf"/>
</dbReference>
<dbReference type="InterPro" id="IPR043129">
    <property type="entry name" value="ATPase_NBD"/>
</dbReference>
<dbReference type="Gene3D" id="3.40.630.20">
    <property type="entry name" value="Peptidase C15, pyroglutamyl peptidase I-like"/>
    <property type="match status" value="1"/>
</dbReference>
<evidence type="ECO:0000256" key="13">
    <source>
        <dbReference type="ARBA" id="ARBA00022993"/>
    </source>
</evidence>
<accession>S8CYA6</accession>
<reference evidence="16 17" key="1">
    <citation type="journal article" date="2013" name="BMC Genomics">
        <title>The miniature genome of a carnivorous plant Genlisea aurea contains a low number of genes and short non-coding sequences.</title>
        <authorList>
            <person name="Leushkin E.V."/>
            <person name="Sutormin R.A."/>
            <person name="Nabieva E.R."/>
            <person name="Penin A.A."/>
            <person name="Kondrashov A.S."/>
            <person name="Logacheva M.D."/>
        </authorList>
    </citation>
    <scope>NUCLEOTIDE SEQUENCE [LARGE SCALE GENOMIC DNA]</scope>
</reference>
<dbReference type="GO" id="GO:0005634">
    <property type="term" value="C:nucleus"/>
    <property type="evidence" value="ECO:0007669"/>
    <property type="project" value="TreeGrafter"/>
</dbReference>
<dbReference type="FunFam" id="3.30.420.40:FF:000025">
    <property type="entry name" value="pantothenate kinase 2, mitochondrial"/>
    <property type="match status" value="1"/>
</dbReference>
<protein>
    <recommendedName>
        <fullName evidence="15">Pyroglutamyl-peptidase I</fullName>
        <ecNumber evidence="15">3.4.19.3</ecNumber>
    </recommendedName>
</protein>
<evidence type="ECO:0000256" key="5">
    <source>
        <dbReference type="ARBA" id="ARBA00022490"/>
    </source>
</evidence>
<dbReference type="GO" id="GO:0006508">
    <property type="term" value="P:proteolysis"/>
    <property type="evidence" value="ECO:0007669"/>
    <property type="project" value="UniProtKB-KW"/>
</dbReference>
<dbReference type="Pfam" id="PF01470">
    <property type="entry name" value="Peptidase_C15"/>
    <property type="match status" value="1"/>
</dbReference>